<reference evidence="1" key="2">
    <citation type="submission" date="2015-02" db="UniProtKB">
        <authorList>
            <consortium name="EnsemblMetazoa"/>
        </authorList>
    </citation>
    <scope>IDENTIFICATION</scope>
</reference>
<evidence type="ECO:0000313" key="1">
    <source>
        <dbReference type="EnsemblMetazoa" id="SMAR008189-PA"/>
    </source>
</evidence>
<dbReference type="EnsemblMetazoa" id="SMAR008189-RA">
    <property type="protein sequence ID" value="SMAR008189-PA"/>
    <property type="gene ID" value="SMAR008189"/>
</dbReference>
<dbReference type="PhylomeDB" id="T1J3M2"/>
<name>T1J3M2_STRMM</name>
<dbReference type="EMBL" id="JH431829">
    <property type="status" value="NOT_ANNOTATED_CDS"/>
    <property type="molecule type" value="Genomic_DNA"/>
</dbReference>
<evidence type="ECO:0000313" key="2">
    <source>
        <dbReference type="Proteomes" id="UP000014500"/>
    </source>
</evidence>
<keyword evidence="2" id="KW-1185">Reference proteome</keyword>
<sequence>NSPTLSCLLRCDKYPCPRDQDCKFGLVEDPCKCCQDGVCAKGVNEDCEGKWNHAGTCADGLICDRVFPRFPQLPGICKPDLAQKFDTN</sequence>
<proteinExistence type="predicted"/>
<dbReference type="Proteomes" id="UP000014500">
    <property type="component" value="Unassembled WGS sequence"/>
</dbReference>
<dbReference type="OMA" id="DECPEME"/>
<dbReference type="SUPFAM" id="SSF57184">
    <property type="entry name" value="Growth factor receptor domain"/>
    <property type="match status" value="1"/>
</dbReference>
<protein>
    <submittedName>
        <fullName evidence="1">Uncharacterized protein</fullName>
    </submittedName>
</protein>
<dbReference type="Gene3D" id="4.10.40.20">
    <property type="match status" value="1"/>
</dbReference>
<reference evidence="2" key="1">
    <citation type="submission" date="2011-05" db="EMBL/GenBank/DDBJ databases">
        <authorList>
            <person name="Richards S.R."/>
            <person name="Qu J."/>
            <person name="Jiang H."/>
            <person name="Jhangiani S.N."/>
            <person name="Agravi P."/>
            <person name="Goodspeed R."/>
            <person name="Gross S."/>
            <person name="Mandapat C."/>
            <person name="Jackson L."/>
            <person name="Mathew T."/>
            <person name="Pu L."/>
            <person name="Thornton R."/>
            <person name="Saada N."/>
            <person name="Wilczek-Boney K.B."/>
            <person name="Lee S."/>
            <person name="Kovar C."/>
            <person name="Wu Y."/>
            <person name="Scherer S.E."/>
            <person name="Worley K.C."/>
            <person name="Muzny D.M."/>
            <person name="Gibbs R."/>
        </authorList>
    </citation>
    <scope>NUCLEOTIDE SEQUENCE</scope>
    <source>
        <strain evidence="2">Brora</strain>
    </source>
</reference>
<dbReference type="HOGENOM" id="CLU_2475382_0_0_1"/>
<accession>T1J3M2</accession>
<dbReference type="InterPro" id="IPR009030">
    <property type="entry name" value="Growth_fac_rcpt_cys_sf"/>
</dbReference>
<organism evidence="1 2">
    <name type="scientific">Strigamia maritima</name>
    <name type="common">European centipede</name>
    <name type="synonym">Geophilus maritimus</name>
    <dbReference type="NCBI Taxonomy" id="126957"/>
    <lineage>
        <taxon>Eukaryota</taxon>
        <taxon>Metazoa</taxon>
        <taxon>Ecdysozoa</taxon>
        <taxon>Arthropoda</taxon>
        <taxon>Myriapoda</taxon>
        <taxon>Chilopoda</taxon>
        <taxon>Pleurostigmophora</taxon>
        <taxon>Geophilomorpha</taxon>
        <taxon>Linotaeniidae</taxon>
        <taxon>Strigamia</taxon>
    </lineage>
</organism>
<dbReference type="AlphaFoldDB" id="T1J3M2"/>